<proteinExistence type="predicted"/>
<evidence type="ECO:0000313" key="2">
    <source>
        <dbReference type="Proteomes" id="UP000219522"/>
    </source>
</evidence>
<protein>
    <submittedName>
        <fullName evidence="1">Uncharacterized protein</fullName>
    </submittedName>
</protein>
<keyword evidence="2" id="KW-1185">Reference proteome</keyword>
<sequence>MSVSVSRTTKLPNTRSACADIVSQKIRERVARSSRLMDIFGVAVSEKLKFTSVMK</sequence>
<reference evidence="1 2" key="1">
    <citation type="submission" date="2017-09" db="EMBL/GenBank/DDBJ databases">
        <authorList>
            <person name="Varghese N."/>
            <person name="Submissions S."/>
        </authorList>
    </citation>
    <scope>NUCLEOTIDE SEQUENCE [LARGE SCALE GENOMIC DNA]</scope>
    <source>
        <strain evidence="1 2">OK806</strain>
    </source>
</reference>
<dbReference type="Proteomes" id="UP000219522">
    <property type="component" value="Unassembled WGS sequence"/>
</dbReference>
<comment type="caution">
    <text evidence="1">The sequence shown here is derived from an EMBL/GenBank/DDBJ whole genome shotgun (WGS) entry which is preliminary data.</text>
</comment>
<organism evidence="1 2">
    <name type="scientific">Caballeronia arationis</name>
    <dbReference type="NCBI Taxonomy" id="1777142"/>
    <lineage>
        <taxon>Bacteria</taxon>
        <taxon>Pseudomonadati</taxon>
        <taxon>Pseudomonadota</taxon>
        <taxon>Betaproteobacteria</taxon>
        <taxon>Burkholderiales</taxon>
        <taxon>Burkholderiaceae</taxon>
        <taxon>Caballeronia</taxon>
    </lineage>
</organism>
<accession>A0A7Z7I1F7</accession>
<dbReference type="AlphaFoldDB" id="A0A7Z7I1F7"/>
<dbReference type="EMBL" id="OCSU01000001">
    <property type="protein sequence ID" value="SOE50447.1"/>
    <property type="molecule type" value="Genomic_DNA"/>
</dbReference>
<evidence type="ECO:0000313" key="1">
    <source>
        <dbReference type="EMBL" id="SOE50447.1"/>
    </source>
</evidence>
<gene>
    <name evidence="1" type="ORF">SAMN05446927_0425</name>
</gene>
<name>A0A7Z7I1F7_9BURK</name>